<feature type="domain" description="Pyridoxamine 5'-phosphate oxidase N-terminal" evidence="1">
    <location>
        <begin position="10"/>
        <end position="90"/>
    </location>
</feature>
<keyword evidence="3" id="KW-1185">Reference proteome</keyword>
<dbReference type="RefSeq" id="WP_163181391.1">
    <property type="nucleotide sequence ID" value="NZ_JAAIWM010000008.1"/>
</dbReference>
<dbReference type="Gene3D" id="2.30.110.10">
    <property type="entry name" value="Electron Transport, Fmn-binding Protein, Chain A"/>
    <property type="match status" value="1"/>
</dbReference>
<gene>
    <name evidence="2" type="ORF">G4D63_18175</name>
</gene>
<evidence type="ECO:0000313" key="2">
    <source>
        <dbReference type="EMBL" id="NEY73646.1"/>
    </source>
</evidence>
<dbReference type="SUPFAM" id="SSF50475">
    <property type="entry name" value="FMN-binding split barrel"/>
    <property type="match status" value="1"/>
</dbReference>
<accession>A0A6M0QBE8</accession>
<dbReference type="EMBL" id="JAAIWM010000008">
    <property type="protein sequence ID" value="NEY73646.1"/>
    <property type="molecule type" value="Genomic_DNA"/>
</dbReference>
<dbReference type="Pfam" id="PF01243">
    <property type="entry name" value="PNPOx_N"/>
    <property type="match status" value="1"/>
</dbReference>
<comment type="caution">
    <text evidence="2">The sequence shown here is derived from an EMBL/GenBank/DDBJ whole genome shotgun (WGS) entry which is preliminary data.</text>
</comment>
<reference evidence="2 3" key="1">
    <citation type="submission" date="2020-02" db="EMBL/GenBank/DDBJ databases">
        <title>Bacillus aquiflavi sp. nov., isolated from yellow water of strong flavor Chinese baijiu in Yibin region of China.</title>
        <authorList>
            <person name="Xie J."/>
        </authorList>
    </citation>
    <scope>NUCLEOTIDE SEQUENCE [LARGE SCALE GENOMIC DNA]</scope>
    <source>
        <strain evidence="2 3">SA4</strain>
    </source>
</reference>
<dbReference type="Proteomes" id="UP000481043">
    <property type="component" value="Unassembled WGS sequence"/>
</dbReference>
<dbReference type="InterPro" id="IPR012349">
    <property type="entry name" value="Split_barrel_FMN-bd"/>
</dbReference>
<proteinExistence type="predicted"/>
<evidence type="ECO:0000259" key="1">
    <source>
        <dbReference type="Pfam" id="PF01243"/>
    </source>
</evidence>
<dbReference type="NCBIfam" id="NF005232">
    <property type="entry name" value="PRK06733.1"/>
    <property type="match status" value="1"/>
</dbReference>
<protein>
    <submittedName>
        <fullName evidence="2">Pyridoxamine 5'-phosphate oxidase</fullName>
    </submittedName>
</protein>
<dbReference type="InterPro" id="IPR011576">
    <property type="entry name" value="Pyridox_Oxase_N"/>
</dbReference>
<sequence>MAKTFDALPETLIETLKKEVIVSLITVNSDHNPEVSAVSWVLPSNDGKKVGIAVGHKGSSMANIQKNPNVTLGFFADESYYSIQGSASVSEIIEKTMKYRVITVDVKEVEDVIFYGGKVTQQPTYEKTYEAELAEKLDSEVHELLVEYLK</sequence>
<name>A0A6M0QBE8_9BACI</name>
<dbReference type="AlphaFoldDB" id="A0A6M0QBE8"/>
<organism evidence="2 3">
    <name type="scientific">Bacillus mesophilus</name>
    <dbReference type="NCBI Taxonomy" id="1808955"/>
    <lineage>
        <taxon>Bacteria</taxon>
        <taxon>Bacillati</taxon>
        <taxon>Bacillota</taxon>
        <taxon>Bacilli</taxon>
        <taxon>Bacillales</taxon>
        <taxon>Bacillaceae</taxon>
        <taxon>Bacillus</taxon>
    </lineage>
</organism>
<evidence type="ECO:0000313" key="3">
    <source>
        <dbReference type="Proteomes" id="UP000481043"/>
    </source>
</evidence>